<feature type="compositionally biased region" description="Basic and acidic residues" evidence="1">
    <location>
        <begin position="37"/>
        <end position="63"/>
    </location>
</feature>
<evidence type="ECO:0000313" key="3">
    <source>
        <dbReference type="Proteomes" id="UP000777265"/>
    </source>
</evidence>
<evidence type="ECO:0000313" key="2">
    <source>
        <dbReference type="EMBL" id="NLW36794.1"/>
    </source>
</evidence>
<name>A0A971M6P4_9BACT</name>
<accession>A0A971M6P4</accession>
<protein>
    <submittedName>
        <fullName evidence="2">Uncharacterized protein</fullName>
    </submittedName>
</protein>
<dbReference type="EMBL" id="JAAYEE010000296">
    <property type="protein sequence ID" value="NLW36794.1"/>
    <property type="molecule type" value="Genomic_DNA"/>
</dbReference>
<reference evidence="2" key="2">
    <citation type="submission" date="2020-01" db="EMBL/GenBank/DDBJ databases">
        <authorList>
            <person name="Campanaro S."/>
        </authorList>
    </citation>
    <scope>NUCLEOTIDE SEQUENCE</scope>
    <source>
        <strain evidence="2">AS06rmzACSIP_7</strain>
    </source>
</reference>
<feature type="region of interest" description="Disordered" evidence="1">
    <location>
        <begin position="36"/>
        <end position="63"/>
    </location>
</feature>
<dbReference type="Proteomes" id="UP000777265">
    <property type="component" value="Unassembled WGS sequence"/>
</dbReference>
<reference evidence="2" key="1">
    <citation type="journal article" date="2020" name="Biotechnol. Biofuels">
        <title>New insights from the biogas microbiome by comprehensive genome-resolved metagenomics of nearly 1600 species originating from multiple anaerobic digesters.</title>
        <authorList>
            <person name="Campanaro S."/>
            <person name="Treu L."/>
            <person name="Rodriguez-R L.M."/>
            <person name="Kovalovszki A."/>
            <person name="Ziels R.M."/>
            <person name="Maus I."/>
            <person name="Zhu X."/>
            <person name="Kougias P.G."/>
            <person name="Basile A."/>
            <person name="Luo G."/>
            <person name="Schluter A."/>
            <person name="Konstantinidis K.T."/>
            <person name="Angelidaki I."/>
        </authorList>
    </citation>
    <scope>NUCLEOTIDE SEQUENCE</scope>
    <source>
        <strain evidence="2">AS06rmzACSIP_7</strain>
    </source>
</reference>
<dbReference type="AlphaFoldDB" id="A0A971M6P4"/>
<comment type="caution">
    <text evidence="2">The sequence shown here is derived from an EMBL/GenBank/DDBJ whole genome shotgun (WGS) entry which is preliminary data.</text>
</comment>
<proteinExistence type="predicted"/>
<organism evidence="2 3">
    <name type="scientific">Syntrophorhabdus aromaticivorans</name>
    <dbReference type="NCBI Taxonomy" id="328301"/>
    <lineage>
        <taxon>Bacteria</taxon>
        <taxon>Pseudomonadati</taxon>
        <taxon>Thermodesulfobacteriota</taxon>
        <taxon>Syntrophorhabdia</taxon>
        <taxon>Syntrophorhabdales</taxon>
        <taxon>Syntrophorhabdaceae</taxon>
        <taxon>Syntrophorhabdus</taxon>
    </lineage>
</organism>
<evidence type="ECO:0000256" key="1">
    <source>
        <dbReference type="SAM" id="MobiDB-lite"/>
    </source>
</evidence>
<gene>
    <name evidence="2" type="ORF">GXY80_15155</name>
</gene>
<sequence>MKSAWGVDRVWPLYLITGQKKNISVYLCSYQRVSAAKKVDERDGQDGREKRERRERRDGRDER</sequence>